<sequence>MSNLAARLDRLPISSFHRNLLIIIGGGMFFDGFDNYLANSVLSILIEENWSTLHLNACFLSGTSLGMLLGSIMAGYLGDKHGRKSTYQINLLIFGFASIACALTPDMYWLIFFRFLTGIGLGAEIVVGYGLLSEFIPPSHRGRWGALMSFIGQFGLFFVTFTSWLIIPLAGWRTMFVIAGLGGLLVYIARKQLPESPRWLSRKGRKQEAEIIVSNIENKYYQGNLPTPNTDNHSNLYIKPKISVFEPRFRKRIFLGSLMMVVQSISIYGFVAWLPSLMVSQGISANLSLTITVLMTLGGPTGAVFAYCLTDKIGRKPAIILGSLLAALSGILYALSSSQLYATLCGFVTFSLIYYLVSVIQAGYIPELFPTDVRMRLSAICVICGRISSIIIPFFVVLLYNYGGILMVTSLIAILLCIQAIAVYSLGIETYNKSLESI</sequence>
<feature type="transmembrane region" description="Helical" evidence="7">
    <location>
        <begin position="53"/>
        <end position="77"/>
    </location>
</feature>
<reference evidence="9 10" key="1">
    <citation type="submission" date="2018-05" db="EMBL/GenBank/DDBJ databases">
        <title>Reference genomes for bee gut microbiota database.</title>
        <authorList>
            <person name="Ellegaard K.M."/>
        </authorList>
    </citation>
    <scope>NUCLEOTIDE SEQUENCE [LARGE SCALE GENOMIC DNA]</scope>
    <source>
        <strain evidence="9 10">ESL0182</strain>
    </source>
</reference>
<feature type="transmembrane region" description="Helical" evidence="7">
    <location>
        <begin position="377"/>
        <end position="399"/>
    </location>
</feature>
<dbReference type="AlphaFoldDB" id="A0A2V4DWW4"/>
<protein>
    <submittedName>
        <fullName evidence="9">MFS transporter</fullName>
    </submittedName>
</protein>
<comment type="caution">
    <text evidence="9">The sequence shown here is derived from an EMBL/GenBank/DDBJ whole genome shotgun (WGS) entry which is preliminary data.</text>
</comment>
<dbReference type="InterPro" id="IPR011701">
    <property type="entry name" value="MFS"/>
</dbReference>
<evidence type="ECO:0000256" key="6">
    <source>
        <dbReference type="ARBA" id="ARBA00023136"/>
    </source>
</evidence>
<dbReference type="InterPro" id="IPR036259">
    <property type="entry name" value="MFS_trans_sf"/>
</dbReference>
<dbReference type="EMBL" id="QGLR01000013">
    <property type="protein sequence ID" value="PXZ05330.1"/>
    <property type="molecule type" value="Genomic_DNA"/>
</dbReference>
<feature type="transmembrane region" description="Helical" evidence="7">
    <location>
        <begin position="111"/>
        <end position="132"/>
    </location>
</feature>
<feature type="transmembrane region" description="Helical" evidence="7">
    <location>
        <begin position="317"/>
        <end position="335"/>
    </location>
</feature>
<comment type="subcellular location">
    <subcellularLocation>
        <location evidence="1">Membrane</location>
        <topology evidence="1">Multi-pass membrane protein</topology>
    </subcellularLocation>
</comment>
<evidence type="ECO:0000256" key="5">
    <source>
        <dbReference type="ARBA" id="ARBA00022989"/>
    </source>
</evidence>
<dbReference type="PANTHER" id="PTHR23511">
    <property type="entry name" value="SYNAPTIC VESICLE GLYCOPROTEIN 2"/>
    <property type="match status" value="1"/>
</dbReference>
<dbReference type="PROSITE" id="PS50850">
    <property type="entry name" value="MFS"/>
    <property type="match status" value="1"/>
</dbReference>
<dbReference type="SUPFAM" id="SSF103473">
    <property type="entry name" value="MFS general substrate transporter"/>
    <property type="match status" value="1"/>
</dbReference>
<dbReference type="GO" id="GO:0016020">
    <property type="term" value="C:membrane"/>
    <property type="evidence" value="ECO:0007669"/>
    <property type="project" value="UniProtKB-SubCell"/>
</dbReference>
<evidence type="ECO:0000256" key="2">
    <source>
        <dbReference type="ARBA" id="ARBA00010992"/>
    </source>
</evidence>
<dbReference type="GO" id="GO:0022857">
    <property type="term" value="F:transmembrane transporter activity"/>
    <property type="evidence" value="ECO:0007669"/>
    <property type="project" value="InterPro"/>
</dbReference>
<evidence type="ECO:0000313" key="9">
    <source>
        <dbReference type="EMBL" id="PXZ05330.1"/>
    </source>
</evidence>
<feature type="transmembrane region" description="Helical" evidence="7">
    <location>
        <begin position="341"/>
        <end position="365"/>
    </location>
</feature>
<evidence type="ECO:0000259" key="8">
    <source>
        <dbReference type="PROSITE" id="PS50850"/>
    </source>
</evidence>
<feature type="transmembrane region" description="Helical" evidence="7">
    <location>
        <begin position="20"/>
        <end position="38"/>
    </location>
</feature>
<keyword evidence="10" id="KW-1185">Reference proteome</keyword>
<keyword evidence="4 7" id="KW-0812">Transmembrane</keyword>
<evidence type="ECO:0000256" key="1">
    <source>
        <dbReference type="ARBA" id="ARBA00004141"/>
    </source>
</evidence>
<organism evidence="9 10">
    <name type="scientific">Gilliamella apicola</name>
    <dbReference type="NCBI Taxonomy" id="1196095"/>
    <lineage>
        <taxon>Bacteria</taxon>
        <taxon>Pseudomonadati</taxon>
        <taxon>Pseudomonadota</taxon>
        <taxon>Gammaproteobacteria</taxon>
        <taxon>Orbales</taxon>
        <taxon>Orbaceae</taxon>
        <taxon>Gilliamella</taxon>
    </lineage>
</organism>
<feature type="transmembrane region" description="Helical" evidence="7">
    <location>
        <begin position="172"/>
        <end position="189"/>
    </location>
</feature>
<dbReference type="OrthoDB" id="3252866at2"/>
<feature type="domain" description="Major facilitator superfamily (MFS) profile" evidence="8">
    <location>
        <begin position="20"/>
        <end position="431"/>
    </location>
</feature>
<proteinExistence type="inferred from homology"/>
<name>A0A2V4DWW4_9GAMM</name>
<feature type="transmembrane region" description="Helical" evidence="7">
    <location>
        <begin position="144"/>
        <end position="166"/>
    </location>
</feature>
<feature type="transmembrane region" description="Helical" evidence="7">
    <location>
        <begin position="89"/>
        <end position="105"/>
    </location>
</feature>
<dbReference type="CDD" id="cd17316">
    <property type="entry name" value="MFS_SV2_like"/>
    <property type="match status" value="1"/>
</dbReference>
<feature type="transmembrane region" description="Helical" evidence="7">
    <location>
        <begin position="287"/>
        <end position="310"/>
    </location>
</feature>
<evidence type="ECO:0000256" key="4">
    <source>
        <dbReference type="ARBA" id="ARBA00022692"/>
    </source>
</evidence>
<dbReference type="RefSeq" id="WP_110434247.1">
    <property type="nucleotide sequence ID" value="NZ_QGLR01000013.1"/>
</dbReference>
<dbReference type="Gene3D" id="1.20.1250.20">
    <property type="entry name" value="MFS general substrate transporter like domains"/>
    <property type="match status" value="1"/>
</dbReference>
<keyword evidence="5 7" id="KW-1133">Transmembrane helix</keyword>
<keyword evidence="6 7" id="KW-0472">Membrane</keyword>
<evidence type="ECO:0000313" key="10">
    <source>
        <dbReference type="Proteomes" id="UP000247932"/>
    </source>
</evidence>
<gene>
    <name evidence="9" type="ORF">DKK70_12140</name>
</gene>
<accession>A0A2V4DWW4</accession>
<evidence type="ECO:0000256" key="7">
    <source>
        <dbReference type="SAM" id="Phobius"/>
    </source>
</evidence>
<keyword evidence="3" id="KW-0813">Transport</keyword>
<dbReference type="Proteomes" id="UP000247932">
    <property type="component" value="Unassembled WGS sequence"/>
</dbReference>
<evidence type="ECO:0000256" key="3">
    <source>
        <dbReference type="ARBA" id="ARBA00022448"/>
    </source>
</evidence>
<feature type="transmembrane region" description="Helical" evidence="7">
    <location>
        <begin position="253"/>
        <end position="275"/>
    </location>
</feature>
<comment type="similarity">
    <text evidence="2">Belongs to the major facilitator superfamily. Sugar transporter (TC 2.A.1.1) family.</text>
</comment>
<dbReference type="Pfam" id="PF07690">
    <property type="entry name" value="MFS_1"/>
    <property type="match status" value="1"/>
</dbReference>
<dbReference type="PROSITE" id="PS00217">
    <property type="entry name" value="SUGAR_TRANSPORT_2"/>
    <property type="match status" value="1"/>
</dbReference>
<feature type="transmembrane region" description="Helical" evidence="7">
    <location>
        <begin position="405"/>
        <end position="426"/>
    </location>
</feature>
<dbReference type="InterPro" id="IPR020846">
    <property type="entry name" value="MFS_dom"/>
</dbReference>
<dbReference type="InterPro" id="IPR005829">
    <property type="entry name" value="Sugar_transporter_CS"/>
</dbReference>
<dbReference type="PANTHER" id="PTHR23511:SF34">
    <property type="entry name" value="SYNAPTIC VESICLE GLYCOPROTEIN 2"/>
    <property type="match status" value="1"/>
</dbReference>